<dbReference type="PANTHER" id="PTHR24104">
    <property type="entry name" value="E3 UBIQUITIN-PROTEIN LIGASE NHLRC1-RELATED"/>
    <property type="match status" value="1"/>
</dbReference>
<keyword evidence="6" id="KW-1185">Reference proteome</keyword>
<evidence type="ECO:0008006" key="8">
    <source>
        <dbReference type="Google" id="ProtNLM"/>
    </source>
</evidence>
<dbReference type="AlphaFoldDB" id="A0A815JW66"/>
<evidence type="ECO:0000313" key="6">
    <source>
        <dbReference type="Proteomes" id="UP000663828"/>
    </source>
</evidence>
<comment type="caution">
    <text evidence="4">The sequence shown here is derived from an EMBL/GenBank/DDBJ whole genome shotgun (WGS) entry which is preliminary data.</text>
</comment>
<evidence type="ECO:0000256" key="1">
    <source>
        <dbReference type="ARBA" id="ARBA00022737"/>
    </source>
</evidence>
<keyword evidence="1" id="KW-0677">Repeat</keyword>
<evidence type="ECO:0000313" key="5">
    <source>
        <dbReference type="EMBL" id="CAF1443625.1"/>
    </source>
</evidence>
<dbReference type="PROSITE" id="PS51125">
    <property type="entry name" value="NHL"/>
    <property type="match status" value="2"/>
</dbReference>
<gene>
    <name evidence="4" type="ORF">EDS130_LOCUS35133</name>
    <name evidence="5" type="ORF">XAT740_LOCUS36466</name>
</gene>
<evidence type="ECO:0000256" key="3">
    <source>
        <dbReference type="SAM" id="Phobius"/>
    </source>
</evidence>
<dbReference type="SUPFAM" id="SSF63829">
    <property type="entry name" value="Calcium-dependent phosphotriesterase"/>
    <property type="match status" value="1"/>
</dbReference>
<reference evidence="4" key="1">
    <citation type="submission" date="2021-02" db="EMBL/GenBank/DDBJ databases">
        <authorList>
            <person name="Nowell W R."/>
        </authorList>
    </citation>
    <scope>NUCLEOTIDE SEQUENCE</scope>
</reference>
<dbReference type="InterPro" id="IPR001258">
    <property type="entry name" value="NHL_repeat"/>
</dbReference>
<organism evidence="4 7">
    <name type="scientific">Adineta ricciae</name>
    <name type="common">Rotifer</name>
    <dbReference type="NCBI Taxonomy" id="249248"/>
    <lineage>
        <taxon>Eukaryota</taxon>
        <taxon>Metazoa</taxon>
        <taxon>Spiralia</taxon>
        <taxon>Gnathifera</taxon>
        <taxon>Rotifera</taxon>
        <taxon>Eurotatoria</taxon>
        <taxon>Bdelloidea</taxon>
        <taxon>Adinetida</taxon>
        <taxon>Adinetidae</taxon>
        <taxon>Adineta</taxon>
    </lineage>
</organism>
<feature type="repeat" description="NHL" evidence="2">
    <location>
        <begin position="282"/>
        <end position="316"/>
    </location>
</feature>
<dbReference type="OrthoDB" id="9984394at2759"/>
<dbReference type="InterPro" id="IPR011042">
    <property type="entry name" value="6-blade_b-propeller_TolB-like"/>
</dbReference>
<sequence>MVETTEATTERRFVVTWSVLLSWGCAFLIALISVIVIPILYTNKKSNQAADAGVVLRWNTKGRIVAGTLNEEGSGARQLFHPIGLAFDSSDTLYVADYENNRVQKWSMNSTTGGTTVAGQATAIMGANSTMFHYPTDVLLHPNGDLYVSDRYNNRVQLWASGALEGKTIAGTGRAGTENYELNNPWGLAYKHETKTLFISDCYNNRVVAYQSGSSNGTVVAGGNIQGKTPTQLFFPTGIYFDSLTNSLLIANWGGNNIVRWVLGASNWTLIVGSAIGESGSGSTFLNGPYDVTLDPYRNVYVVDNANFRIQMFKPDEINGTTLAGSTGRTGNSYGLLNSPYTVAFDSQLNLYVADTFNSRVLRFTRY</sequence>
<feature type="repeat" description="NHL" evidence="2">
    <location>
        <begin position="71"/>
        <end position="109"/>
    </location>
</feature>
<evidence type="ECO:0000313" key="4">
    <source>
        <dbReference type="EMBL" id="CAF1384726.1"/>
    </source>
</evidence>
<keyword evidence="3" id="KW-0812">Transmembrane</keyword>
<evidence type="ECO:0000256" key="2">
    <source>
        <dbReference type="PROSITE-ProRule" id="PRU00504"/>
    </source>
</evidence>
<feature type="transmembrane region" description="Helical" evidence="3">
    <location>
        <begin position="20"/>
        <end position="41"/>
    </location>
</feature>
<proteinExistence type="predicted"/>
<protein>
    <recommendedName>
        <fullName evidence="8">NHL repeat containing protein</fullName>
    </recommendedName>
</protein>
<name>A0A815JW66_ADIRI</name>
<dbReference type="CDD" id="cd05819">
    <property type="entry name" value="NHL"/>
    <property type="match status" value="1"/>
</dbReference>
<dbReference type="SUPFAM" id="SSF63825">
    <property type="entry name" value="YWTD domain"/>
    <property type="match status" value="1"/>
</dbReference>
<dbReference type="EMBL" id="CAJNOR010003744">
    <property type="protein sequence ID" value="CAF1443625.1"/>
    <property type="molecule type" value="Genomic_DNA"/>
</dbReference>
<dbReference type="Gene3D" id="2.120.10.30">
    <property type="entry name" value="TolB, C-terminal domain"/>
    <property type="match status" value="3"/>
</dbReference>
<dbReference type="Proteomes" id="UP000663828">
    <property type="component" value="Unassembled WGS sequence"/>
</dbReference>
<keyword evidence="3" id="KW-0472">Membrane</keyword>
<dbReference type="InterPro" id="IPR050952">
    <property type="entry name" value="TRIM-NHL_E3_ligases"/>
</dbReference>
<dbReference type="Proteomes" id="UP000663852">
    <property type="component" value="Unassembled WGS sequence"/>
</dbReference>
<evidence type="ECO:0000313" key="7">
    <source>
        <dbReference type="Proteomes" id="UP000663852"/>
    </source>
</evidence>
<accession>A0A815JW66</accession>
<dbReference type="Pfam" id="PF01436">
    <property type="entry name" value="NHL"/>
    <property type="match status" value="2"/>
</dbReference>
<dbReference type="EMBL" id="CAJNOJ010000304">
    <property type="protein sequence ID" value="CAF1384726.1"/>
    <property type="molecule type" value="Genomic_DNA"/>
</dbReference>
<keyword evidence="3" id="KW-1133">Transmembrane helix</keyword>